<keyword evidence="2" id="KW-0677">Repeat</keyword>
<evidence type="ECO:0000256" key="3">
    <source>
        <dbReference type="SAM" id="SignalP"/>
    </source>
</evidence>
<dbReference type="PANTHER" id="PTHR39068:SF2">
    <property type="entry name" value="MIP24391P"/>
    <property type="match status" value="1"/>
</dbReference>
<organism evidence="4">
    <name type="scientific">Corethrella appendiculata</name>
    <dbReference type="NCBI Taxonomy" id="1370023"/>
    <lineage>
        <taxon>Eukaryota</taxon>
        <taxon>Metazoa</taxon>
        <taxon>Ecdysozoa</taxon>
        <taxon>Arthropoda</taxon>
        <taxon>Hexapoda</taxon>
        <taxon>Insecta</taxon>
        <taxon>Pterygota</taxon>
        <taxon>Neoptera</taxon>
        <taxon>Endopterygota</taxon>
        <taxon>Diptera</taxon>
        <taxon>Nematocera</taxon>
        <taxon>Culicoidea</taxon>
        <taxon>Chaoboridae</taxon>
        <taxon>Corethrella</taxon>
    </lineage>
</organism>
<accession>U5EXS4</accession>
<dbReference type="EMBL" id="GANO01000794">
    <property type="protein sequence ID" value="JAB59077.1"/>
    <property type="molecule type" value="mRNA"/>
</dbReference>
<protein>
    <submittedName>
        <fullName evidence="4">Putative larval/pupal cuticle protein h1c</fullName>
    </submittedName>
</protein>
<feature type="signal peptide" evidence="3">
    <location>
        <begin position="1"/>
        <end position="17"/>
    </location>
</feature>
<proteinExistence type="evidence at transcript level"/>
<evidence type="ECO:0000256" key="1">
    <source>
        <dbReference type="ARBA" id="ARBA00022460"/>
    </source>
</evidence>
<dbReference type="PANTHER" id="PTHR39068">
    <property type="entry name" value="LARVAL/PUPAL CUTICLE PROTEIN H1C-LIKE PROTEIN-RELATED"/>
    <property type="match status" value="1"/>
</dbReference>
<dbReference type="AlphaFoldDB" id="U5EXS4"/>
<sequence>MAFKIVVLCASLAFANAGLIGAPALAHTSYISSPTYTSYHSPAIGSTHESVVRSHGGTVSHYGKAVDTLHSSVRKSDTRITNDGLKVATYAAPAVATYAHAAPAVATYSHAAPAVATYAHAAPAIVAHSAPVLATASKTLTYSPAVAVAHTTYEDAHAHYAW</sequence>
<dbReference type="Pfam" id="PF11018">
    <property type="entry name" value="Cuticle_3"/>
    <property type="match status" value="1"/>
</dbReference>
<dbReference type="InterPro" id="IPR022727">
    <property type="entry name" value="Cuticle_C1"/>
</dbReference>
<dbReference type="GO" id="GO:0042302">
    <property type="term" value="F:structural constituent of cuticle"/>
    <property type="evidence" value="ECO:0007669"/>
    <property type="project" value="UniProtKB-KW"/>
</dbReference>
<keyword evidence="3" id="KW-0732">Signal</keyword>
<evidence type="ECO:0000256" key="2">
    <source>
        <dbReference type="ARBA" id="ARBA00022737"/>
    </source>
</evidence>
<reference evidence="4" key="1">
    <citation type="journal article" date="2014" name="Insect Biochem. Mol. Biol.">
        <title>An insight into the sialome of the frog biting fly, Corethrella appendiculata.</title>
        <authorList>
            <person name="Ribeiro J.M.C."/>
            <person name="Chagas A.C."/>
            <person name="Pham V.M."/>
            <person name="Lounibos L.P."/>
            <person name="Calvo E."/>
        </authorList>
    </citation>
    <scope>NUCLEOTIDE SEQUENCE</scope>
    <source>
        <tissue evidence="4">Salivary glands</tissue>
    </source>
</reference>
<feature type="chain" id="PRO_5004659898" evidence="3">
    <location>
        <begin position="18"/>
        <end position="162"/>
    </location>
</feature>
<name>U5EXS4_9DIPT</name>
<evidence type="ECO:0000313" key="4">
    <source>
        <dbReference type="EMBL" id="JAB59077.1"/>
    </source>
</evidence>
<keyword evidence="1" id="KW-0193">Cuticle</keyword>